<name>A0A7W9Q618_9ACTN</name>
<sequence>MTEDEAIAAIGDAVEDTVTGRTGIMTDAGPYTSPVTRRTMFLVFIRPERGGIEWTVEPTQVRRHPTDASAPRRCAPAPRTAARADTSPPHAAPRH</sequence>
<accession>A0A7W9Q618</accession>
<protein>
    <submittedName>
        <fullName evidence="2">Uncharacterized protein</fullName>
    </submittedName>
</protein>
<keyword evidence="3" id="KW-1185">Reference proteome</keyword>
<organism evidence="2 3">
    <name type="scientific">Streptomyces zagrosensis</name>
    <dbReference type="NCBI Taxonomy" id="1042984"/>
    <lineage>
        <taxon>Bacteria</taxon>
        <taxon>Bacillati</taxon>
        <taxon>Actinomycetota</taxon>
        <taxon>Actinomycetes</taxon>
        <taxon>Kitasatosporales</taxon>
        <taxon>Streptomycetaceae</taxon>
        <taxon>Streptomyces</taxon>
    </lineage>
</organism>
<dbReference type="EMBL" id="JACHJL010000001">
    <property type="protein sequence ID" value="MBB5933217.1"/>
    <property type="molecule type" value="Genomic_DNA"/>
</dbReference>
<reference evidence="2 3" key="1">
    <citation type="submission" date="2020-08" db="EMBL/GenBank/DDBJ databases">
        <title>Genomic Encyclopedia of Type Strains, Phase III (KMG-III): the genomes of soil and plant-associated and newly described type strains.</title>
        <authorList>
            <person name="Whitman W."/>
        </authorList>
    </citation>
    <scope>NUCLEOTIDE SEQUENCE [LARGE SCALE GENOMIC DNA]</scope>
    <source>
        <strain evidence="2 3">CECT 8305</strain>
    </source>
</reference>
<evidence type="ECO:0000256" key="1">
    <source>
        <dbReference type="SAM" id="MobiDB-lite"/>
    </source>
</evidence>
<dbReference type="Proteomes" id="UP000588098">
    <property type="component" value="Unassembled WGS sequence"/>
</dbReference>
<gene>
    <name evidence="2" type="ORF">FHS42_000235</name>
</gene>
<dbReference type="AlphaFoldDB" id="A0A7W9Q618"/>
<comment type="caution">
    <text evidence="2">The sequence shown here is derived from an EMBL/GenBank/DDBJ whole genome shotgun (WGS) entry which is preliminary data.</text>
</comment>
<evidence type="ECO:0000313" key="2">
    <source>
        <dbReference type="EMBL" id="MBB5933217.1"/>
    </source>
</evidence>
<proteinExistence type="predicted"/>
<feature type="region of interest" description="Disordered" evidence="1">
    <location>
        <begin position="60"/>
        <end position="95"/>
    </location>
</feature>
<feature type="compositionally biased region" description="Low complexity" evidence="1">
    <location>
        <begin position="67"/>
        <end position="89"/>
    </location>
</feature>
<dbReference type="RefSeq" id="WP_184568577.1">
    <property type="nucleotide sequence ID" value="NZ_JACHJL010000001.1"/>
</dbReference>
<evidence type="ECO:0000313" key="3">
    <source>
        <dbReference type="Proteomes" id="UP000588098"/>
    </source>
</evidence>